<evidence type="ECO:0000256" key="1">
    <source>
        <dbReference type="ARBA" id="ARBA00010883"/>
    </source>
</evidence>
<dbReference type="PROSITE" id="PS50195">
    <property type="entry name" value="PX"/>
    <property type="match status" value="1"/>
</dbReference>
<dbReference type="Pfam" id="PF08628">
    <property type="entry name" value="Nexin_C"/>
    <property type="match status" value="1"/>
</dbReference>
<feature type="domain" description="PX" evidence="6">
    <location>
        <begin position="845"/>
        <end position="963"/>
    </location>
</feature>
<evidence type="ECO:0000313" key="9">
    <source>
        <dbReference type="Proteomes" id="UP001378960"/>
    </source>
</evidence>
<proteinExistence type="inferred from homology"/>
<dbReference type="InterPro" id="IPR036305">
    <property type="entry name" value="RGS_sf"/>
</dbReference>
<dbReference type="InterPro" id="IPR001683">
    <property type="entry name" value="PX_dom"/>
</dbReference>
<organism evidence="8 9">
    <name type="scientific">Pichia kluyveri</name>
    <name type="common">Yeast</name>
    <dbReference type="NCBI Taxonomy" id="36015"/>
    <lineage>
        <taxon>Eukaryota</taxon>
        <taxon>Fungi</taxon>
        <taxon>Dikarya</taxon>
        <taxon>Ascomycota</taxon>
        <taxon>Saccharomycotina</taxon>
        <taxon>Pichiomycetes</taxon>
        <taxon>Pichiales</taxon>
        <taxon>Pichiaceae</taxon>
        <taxon>Pichia</taxon>
    </lineage>
</organism>
<keyword evidence="4" id="KW-1133">Transmembrane helix</keyword>
<evidence type="ECO:0000259" key="5">
    <source>
        <dbReference type="PROSITE" id="PS50132"/>
    </source>
</evidence>
<dbReference type="Pfam" id="PF00787">
    <property type="entry name" value="PX"/>
    <property type="match status" value="1"/>
</dbReference>
<feature type="domain" description="RGS" evidence="5">
    <location>
        <begin position="429"/>
        <end position="591"/>
    </location>
</feature>
<feature type="domain" description="PXA" evidence="7">
    <location>
        <begin position="97"/>
        <end position="285"/>
    </location>
</feature>
<feature type="region of interest" description="Disordered" evidence="3">
    <location>
        <begin position="621"/>
        <end position="646"/>
    </location>
</feature>
<evidence type="ECO:0000313" key="8">
    <source>
        <dbReference type="EMBL" id="GMM48064.1"/>
    </source>
</evidence>
<dbReference type="PANTHER" id="PTHR22775">
    <property type="entry name" value="SORTING NEXIN"/>
    <property type="match status" value="1"/>
</dbReference>
<dbReference type="InterPro" id="IPR044926">
    <property type="entry name" value="RGS_subdomain_2"/>
</dbReference>
<dbReference type="PROSITE" id="PS50132">
    <property type="entry name" value="RGS"/>
    <property type="match status" value="1"/>
</dbReference>
<dbReference type="Proteomes" id="UP001378960">
    <property type="component" value="Unassembled WGS sequence"/>
</dbReference>
<evidence type="ECO:0000256" key="3">
    <source>
        <dbReference type="SAM" id="MobiDB-lite"/>
    </source>
</evidence>
<protein>
    <submittedName>
        <fullName evidence="8">Mdm1 protein</fullName>
    </submittedName>
</protein>
<feature type="transmembrane region" description="Helical" evidence="4">
    <location>
        <begin position="6"/>
        <end position="22"/>
    </location>
</feature>
<evidence type="ECO:0000259" key="6">
    <source>
        <dbReference type="PROSITE" id="PS50195"/>
    </source>
</evidence>
<dbReference type="PANTHER" id="PTHR22775:SF3">
    <property type="entry name" value="SORTING NEXIN-13"/>
    <property type="match status" value="1"/>
</dbReference>
<dbReference type="SMART" id="SM00313">
    <property type="entry name" value="PXA"/>
    <property type="match status" value="1"/>
</dbReference>
<evidence type="ECO:0000259" key="7">
    <source>
        <dbReference type="PROSITE" id="PS51207"/>
    </source>
</evidence>
<feature type="transmembrane region" description="Helical" evidence="4">
    <location>
        <begin position="27"/>
        <end position="49"/>
    </location>
</feature>
<dbReference type="SUPFAM" id="SSF48097">
    <property type="entry name" value="Regulator of G-protein signaling, RGS"/>
    <property type="match status" value="1"/>
</dbReference>
<dbReference type="SMART" id="SM00312">
    <property type="entry name" value="PX"/>
    <property type="match status" value="1"/>
</dbReference>
<dbReference type="InterPro" id="IPR013937">
    <property type="entry name" value="Sorting_nexin_C"/>
</dbReference>
<dbReference type="InterPro" id="IPR016137">
    <property type="entry name" value="RGS"/>
</dbReference>
<dbReference type="GO" id="GO:0035091">
    <property type="term" value="F:phosphatidylinositol binding"/>
    <property type="evidence" value="ECO:0007669"/>
    <property type="project" value="InterPro"/>
</dbReference>
<comment type="caution">
    <text evidence="8">The sequence shown here is derived from an EMBL/GenBank/DDBJ whole genome shotgun (WGS) entry which is preliminary data.</text>
</comment>
<sequence>MLQKFAIGIGILLFVVPIYIKLFKPIFILAGIFFLFTLLILLISVYFQLDSFDELAYLKERGQKYSFYRNKNWPEKLESFNDKLLHENEDRQLYPDNFVINDTINNIIDLILRDFVESWFKKISSNKSFLLSIKHEFRFIFRTLESRVVGLDISNLLVHRLIPLINDHIDKIITAHEIIRSTKLSGNTNKLGNNYLLASNYNRGHLHKGIKIKSEEPLENINIYLSELIDKILPYLLEDNECKSNPARILVRELVSSFVLSPICSMLSDSDYYNQMIVNFISKQMKERNEVKKLRNILHRHSLNSSSSALAKNKGDNNLLGLELTMKTTKQEYAMILEAIEKSQNENDLLRFKYHLLFRNERIVKVYPNLLTEDSKPFTSYSKRCNAVIKKINSKLNNSEFSKVKTRKQSTFPLISEEEDIKGDMIDHSFTEILSSTLRLEYFQVYMQQRDDRKTLLDFWIAAESLRNPLDLKKRYSVNQNSDDEIEDDIDLVKTDDEEVEDANDSFSGLQPNRSDEIKQIFEKYFDNSVMKIPPKLYYKVSEFIEGNCTSQTGYSRAKKCILKLQDFEFARMKKSDFIAFKASNLWIELLVKEMLLRKSKTYLNTENIAGVVPDIASSAKTEKTKQKNIDPSAEDPLSTYDDNEDGKNYIDVNTTGKISDTVVKAVEDALNEIMNEDIKVQEVKKLNDLTDKKNSRLISEDLAKDLFGTADDDLKNEEDTAEVNEVGEEIDSTRKFDVFKATSIDDDTDSSLSEYSIENDDRKSPFDVQNISCEIERLDSELKRLEKQKLIIKTLLKKAEVINNIPESRILRKSLLSLEKEIKLKTLRKEQYIVQDSENSLYSNSSVTIPECISSKDENGKSYVVYVINVEKSSNKNPATTWMVTRRFTQFYDLHNYLKSTYPEVSELEFPKKNIVIKFIQGTIVEERRKKLEIYIQQLIQSKKVCSDRVFREFLSSEHFDITYNNSNNDEIDVSGTKLYNLISTQALYPLLSLSNLRESTPEYNSSKKIDDENNEEDADQTIQITYESEKASLKLRDMSFIKPICSLIVTVFHLNSSASWIRGKALVLLFQQVFGSTAEKIIRSNIDGKLRNEETVSTILTSLQLTLWPDGNFRKSRKPRTLHEKHLTNQEANKLLHDYIIDTTSKIFGQAASSDAADTLYMCLQNEILNCHLVLSILDEIFVSLFPEIAD</sequence>
<name>A0AAV5RBS7_PICKL</name>
<reference evidence="8 9" key="1">
    <citation type="journal article" date="2023" name="Elife">
        <title>Identification of key yeast species and microbe-microbe interactions impacting larval growth of Drosophila in the wild.</title>
        <authorList>
            <person name="Mure A."/>
            <person name="Sugiura Y."/>
            <person name="Maeda R."/>
            <person name="Honda K."/>
            <person name="Sakurai N."/>
            <person name="Takahashi Y."/>
            <person name="Watada M."/>
            <person name="Katoh T."/>
            <person name="Gotoh A."/>
            <person name="Gotoh Y."/>
            <person name="Taniguchi I."/>
            <person name="Nakamura K."/>
            <person name="Hayashi T."/>
            <person name="Katayama T."/>
            <person name="Uemura T."/>
            <person name="Hattori Y."/>
        </authorList>
    </citation>
    <scope>NUCLEOTIDE SEQUENCE [LARGE SCALE GENOMIC DNA]</scope>
    <source>
        <strain evidence="8 9">PK-24</strain>
    </source>
</reference>
<evidence type="ECO:0000256" key="4">
    <source>
        <dbReference type="SAM" id="Phobius"/>
    </source>
</evidence>
<dbReference type="Gene3D" id="1.10.167.10">
    <property type="entry name" value="Regulator of G-protein Signalling 4, domain 2"/>
    <property type="match status" value="1"/>
</dbReference>
<accession>A0AAV5RBS7</accession>
<dbReference type="SMART" id="SM00315">
    <property type="entry name" value="RGS"/>
    <property type="match status" value="1"/>
</dbReference>
<dbReference type="EMBL" id="BTGB01000009">
    <property type="protein sequence ID" value="GMM48064.1"/>
    <property type="molecule type" value="Genomic_DNA"/>
</dbReference>
<dbReference type="PROSITE" id="PS51207">
    <property type="entry name" value="PXA"/>
    <property type="match status" value="1"/>
</dbReference>
<gene>
    <name evidence="8" type="ORF">DAPK24_046620</name>
</gene>
<dbReference type="AlphaFoldDB" id="A0AAV5RBS7"/>
<dbReference type="InterPro" id="IPR036871">
    <property type="entry name" value="PX_dom_sf"/>
</dbReference>
<feature type="coiled-coil region" evidence="2">
    <location>
        <begin position="769"/>
        <end position="796"/>
    </location>
</feature>
<dbReference type="Gene3D" id="3.30.1520.10">
    <property type="entry name" value="Phox-like domain"/>
    <property type="match status" value="1"/>
</dbReference>
<dbReference type="InterPro" id="IPR003114">
    <property type="entry name" value="Phox_assoc"/>
</dbReference>
<keyword evidence="4" id="KW-0812">Transmembrane</keyword>
<keyword evidence="4" id="KW-0472">Membrane</keyword>
<comment type="similarity">
    <text evidence="1">Belongs to the sorting nexin family.</text>
</comment>
<dbReference type="Pfam" id="PF02194">
    <property type="entry name" value="PXA"/>
    <property type="match status" value="1"/>
</dbReference>
<dbReference type="SUPFAM" id="SSF64268">
    <property type="entry name" value="PX domain"/>
    <property type="match status" value="1"/>
</dbReference>
<keyword evidence="9" id="KW-1185">Reference proteome</keyword>
<keyword evidence="2" id="KW-0175">Coiled coil</keyword>
<evidence type="ECO:0000256" key="2">
    <source>
        <dbReference type="SAM" id="Coils"/>
    </source>
</evidence>